<keyword evidence="6 7" id="KW-0234">DNA repair</keyword>
<comment type="similarity">
    <text evidence="1 7">Belongs to the AP endonuclease 2 family.</text>
</comment>
<dbReference type="SMART" id="SM00518">
    <property type="entry name" value="AP2Ec"/>
    <property type="match status" value="1"/>
</dbReference>
<dbReference type="GO" id="GO:0008833">
    <property type="term" value="F:deoxyribonuclease IV (phage-T4-induced) activity"/>
    <property type="evidence" value="ECO:0007669"/>
    <property type="project" value="UniProtKB-UniRule"/>
</dbReference>
<feature type="binding site" evidence="7">
    <location>
        <position position="82"/>
    </location>
    <ligand>
        <name>Zn(2+)</name>
        <dbReference type="ChEBI" id="CHEBI:29105"/>
        <label>1</label>
    </ligand>
</feature>
<keyword evidence="2 7" id="KW-0479">Metal-binding</keyword>
<dbReference type="EC" id="3.1.21.2" evidence="7"/>
<dbReference type="AlphaFoldDB" id="A0A174FA01"/>
<evidence type="ECO:0000259" key="8">
    <source>
        <dbReference type="Pfam" id="PF01261"/>
    </source>
</evidence>
<evidence type="ECO:0000256" key="1">
    <source>
        <dbReference type="ARBA" id="ARBA00005340"/>
    </source>
</evidence>
<sequence>MNKNRITGEILETNSKLKIGTHLSVAKGYAALARDAVKIGANTFQLFIRNPRGARAKEINPEEIEAFQTILRNHNFTPFIAHAPYTLNLCSANQHLRELSAQMMAEDLKRMEFMPGNLYNLHPGSRLDQPVDRAVEQIAEGLNQTMFPEMRTMVLLETMAGKGSEVGRCFEELKSILGKVELKDKIGFCMDACHMWDSGYDIVNHLDEVLEHFDHLIGLQYLKAFHINDSMNVRESHKDRHTLIGSGYIGEETIHKIINHPLLHELPFILETPTDLTGHTEEIRRLKEMYRWDKQMDQYTGF</sequence>
<dbReference type="Proteomes" id="UP000095651">
    <property type="component" value="Unassembled WGS sequence"/>
</dbReference>
<dbReference type="RefSeq" id="WP_055656095.1">
    <property type="nucleotide sequence ID" value="NZ_CABIXC010000006.1"/>
</dbReference>
<dbReference type="PROSITE" id="PS51432">
    <property type="entry name" value="AP_NUCLEASE_F2_4"/>
    <property type="match status" value="1"/>
</dbReference>
<evidence type="ECO:0000256" key="6">
    <source>
        <dbReference type="ARBA" id="ARBA00023204"/>
    </source>
</evidence>
<evidence type="ECO:0000256" key="3">
    <source>
        <dbReference type="ARBA" id="ARBA00022763"/>
    </source>
</evidence>
<dbReference type="InterPro" id="IPR013022">
    <property type="entry name" value="Xyl_isomerase-like_TIM-brl"/>
</dbReference>
<evidence type="ECO:0000256" key="2">
    <source>
        <dbReference type="ARBA" id="ARBA00022723"/>
    </source>
</evidence>
<dbReference type="Pfam" id="PF01261">
    <property type="entry name" value="AP_endonuc_2"/>
    <property type="match status" value="1"/>
</dbReference>
<keyword evidence="5 7" id="KW-0862">Zinc</keyword>
<feature type="binding site" evidence="7">
    <location>
        <position position="191"/>
    </location>
    <ligand>
        <name>Zn(2+)</name>
        <dbReference type="ChEBI" id="CHEBI:29105"/>
        <label>2</label>
    </ligand>
</feature>
<keyword evidence="7 9" id="KW-0255">Endonuclease</keyword>
<keyword evidence="3 7" id="KW-0227">DNA damage</keyword>
<dbReference type="PANTHER" id="PTHR21445:SF0">
    <property type="entry name" value="APURINIC-APYRIMIDINIC ENDONUCLEASE"/>
    <property type="match status" value="1"/>
</dbReference>
<accession>A0A174FA01</accession>
<evidence type="ECO:0000313" key="9">
    <source>
        <dbReference type="EMBL" id="CUO45180.1"/>
    </source>
</evidence>
<feature type="domain" description="Xylose isomerase-like TIM barrel" evidence="8">
    <location>
        <begin position="34"/>
        <end position="288"/>
    </location>
</feature>
<comment type="function">
    <text evidence="7">Endonuclease IV plays a role in DNA repair. It cleaves phosphodiester bonds at apurinic or apyrimidinic (AP) sites, generating a 3'-hydroxyl group and a 5'-terminal sugar phosphate.</text>
</comment>
<feature type="binding site" evidence="7">
    <location>
        <position position="194"/>
    </location>
    <ligand>
        <name>Zn(2+)</name>
        <dbReference type="ChEBI" id="CHEBI:29105"/>
        <label>3</label>
    </ligand>
</feature>
<feature type="binding site" evidence="7">
    <location>
        <position position="122"/>
    </location>
    <ligand>
        <name>Zn(2+)</name>
        <dbReference type="ChEBI" id="CHEBI:29105"/>
        <label>1</label>
    </ligand>
</feature>
<dbReference type="PANTHER" id="PTHR21445">
    <property type="entry name" value="ENDONUCLEASE IV ENDODEOXYRIBONUCLEASE IV"/>
    <property type="match status" value="1"/>
</dbReference>
<feature type="binding site" evidence="7">
    <location>
        <position position="226"/>
    </location>
    <ligand>
        <name>Zn(2+)</name>
        <dbReference type="ChEBI" id="CHEBI:29105"/>
        <label>2</label>
    </ligand>
</feature>
<feature type="binding site" evidence="7">
    <location>
        <position position="157"/>
    </location>
    <ligand>
        <name>Zn(2+)</name>
        <dbReference type="ChEBI" id="CHEBI:29105"/>
        <label>2</label>
    </ligand>
</feature>
<reference evidence="9 10" key="1">
    <citation type="submission" date="2015-09" db="EMBL/GenBank/DDBJ databases">
        <authorList>
            <consortium name="Pathogen Informatics"/>
        </authorList>
    </citation>
    <scope>NUCLEOTIDE SEQUENCE [LARGE SCALE GENOMIC DNA]</scope>
    <source>
        <strain evidence="9 10">2789STDY5608850</strain>
    </source>
</reference>
<dbReference type="GO" id="GO:0003677">
    <property type="term" value="F:DNA binding"/>
    <property type="evidence" value="ECO:0007669"/>
    <property type="project" value="InterPro"/>
</dbReference>
<evidence type="ECO:0000313" key="10">
    <source>
        <dbReference type="Proteomes" id="UP000095651"/>
    </source>
</evidence>
<protein>
    <recommendedName>
        <fullName evidence="7">Probable endonuclease 4</fullName>
        <ecNumber evidence="7">3.1.21.2</ecNumber>
    </recommendedName>
    <alternativeName>
        <fullName evidence="7">Endodeoxyribonuclease IV</fullName>
    </alternativeName>
    <alternativeName>
        <fullName evidence="7">Endonuclease IV</fullName>
    </alternativeName>
</protein>
<keyword evidence="7" id="KW-0540">Nuclease</keyword>
<evidence type="ECO:0000256" key="4">
    <source>
        <dbReference type="ARBA" id="ARBA00022801"/>
    </source>
</evidence>
<name>A0A174FA01_9FIRM</name>
<feature type="binding site" evidence="7">
    <location>
        <position position="271"/>
    </location>
    <ligand>
        <name>Zn(2+)</name>
        <dbReference type="ChEBI" id="CHEBI:29105"/>
        <label>2</label>
    </ligand>
</feature>
<proteinExistence type="inferred from homology"/>
<keyword evidence="4 7" id="KW-0378">Hydrolase</keyword>
<comment type="cofactor">
    <cofactor evidence="7">
        <name>Zn(2+)</name>
        <dbReference type="ChEBI" id="CHEBI:29105"/>
    </cofactor>
    <text evidence="7">Binds 3 Zn(2+) ions.</text>
</comment>
<dbReference type="GO" id="GO:0008270">
    <property type="term" value="F:zinc ion binding"/>
    <property type="evidence" value="ECO:0007669"/>
    <property type="project" value="UniProtKB-UniRule"/>
</dbReference>
<dbReference type="GO" id="GO:0008081">
    <property type="term" value="F:phosphoric diester hydrolase activity"/>
    <property type="evidence" value="ECO:0007669"/>
    <property type="project" value="TreeGrafter"/>
</dbReference>
<gene>
    <name evidence="9" type="primary">nfo_2</name>
    <name evidence="7" type="synonym">nfo</name>
    <name evidence="9" type="ORF">ERS852407_02874</name>
</gene>
<dbReference type="GO" id="GO:0006284">
    <property type="term" value="P:base-excision repair"/>
    <property type="evidence" value="ECO:0007669"/>
    <property type="project" value="TreeGrafter"/>
</dbReference>
<feature type="binding site" evidence="7">
    <location>
        <position position="241"/>
    </location>
    <ligand>
        <name>Zn(2+)</name>
        <dbReference type="ChEBI" id="CHEBI:29105"/>
        <label>3</label>
    </ligand>
</feature>
<dbReference type="GO" id="GO:0003906">
    <property type="term" value="F:DNA-(apurinic or apyrimidinic site) endonuclease activity"/>
    <property type="evidence" value="ECO:0007669"/>
    <property type="project" value="TreeGrafter"/>
</dbReference>
<evidence type="ECO:0000256" key="7">
    <source>
        <dbReference type="HAMAP-Rule" id="MF_00152"/>
    </source>
</evidence>
<organism evidence="9 10">
    <name type="scientific">Hungatella hathewayi</name>
    <dbReference type="NCBI Taxonomy" id="154046"/>
    <lineage>
        <taxon>Bacteria</taxon>
        <taxon>Bacillati</taxon>
        <taxon>Bacillota</taxon>
        <taxon>Clostridia</taxon>
        <taxon>Lachnospirales</taxon>
        <taxon>Lachnospiraceae</taxon>
        <taxon>Hungatella</taxon>
    </lineage>
</organism>
<dbReference type="NCBIfam" id="TIGR00587">
    <property type="entry name" value="nfo"/>
    <property type="match status" value="1"/>
</dbReference>
<dbReference type="HAMAP" id="MF_00152">
    <property type="entry name" value="Nfo"/>
    <property type="match status" value="1"/>
</dbReference>
<dbReference type="FunFam" id="3.20.20.150:FF:000001">
    <property type="entry name" value="Probable endonuclease 4"/>
    <property type="match status" value="1"/>
</dbReference>
<feature type="binding site" evidence="7">
    <location>
        <position position="239"/>
    </location>
    <ligand>
        <name>Zn(2+)</name>
        <dbReference type="ChEBI" id="CHEBI:29105"/>
        <label>3</label>
    </ligand>
</feature>
<dbReference type="SUPFAM" id="SSF51658">
    <property type="entry name" value="Xylose isomerase-like"/>
    <property type="match status" value="1"/>
</dbReference>
<dbReference type="EMBL" id="CYZE01000006">
    <property type="protein sequence ID" value="CUO45180.1"/>
    <property type="molecule type" value="Genomic_DNA"/>
</dbReference>
<dbReference type="InterPro" id="IPR036237">
    <property type="entry name" value="Xyl_isomerase-like_sf"/>
</dbReference>
<dbReference type="CDD" id="cd00019">
    <property type="entry name" value="AP2Ec"/>
    <property type="match status" value="1"/>
</dbReference>
<comment type="catalytic activity">
    <reaction evidence="7">
        <text>Endonucleolytic cleavage to 5'-phosphooligonucleotide end-products.</text>
        <dbReference type="EC" id="3.1.21.2"/>
    </reaction>
</comment>
<dbReference type="Gene3D" id="3.20.20.150">
    <property type="entry name" value="Divalent-metal-dependent TIM barrel enzymes"/>
    <property type="match status" value="1"/>
</dbReference>
<feature type="binding site" evidence="7">
    <location>
        <position position="157"/>
    </location>
    <ligand>
        <name>Zn(2+)</name>
        <dbReference type="ChEBI" id="CHEBI:29105"/>
        <label>1</label>
    </ligand>
</feature>
<dbReference type="InterPro" id="IPR001719">
    <property type="entry name" value="AP_endonuc_2"/>
</dbReference>
<evidence type="ECO:0000256" key="5">
    <source>
        <dbReference type="ARBA" id="ARBA00022833"/>
    </source>
</evidence>